<keyword evidence="1" id="KW-1133">Transmembrane helix</keyword>
<keyword evidence="1" id="KW-0812">Transmembrane</keyword>
<feature type="transmembrane region" description="Helical" evidence="1">
    <location>
        <begin position="41"/>
        <end position="62"/>
    </location>
</feature>
<keyword evidence="3" id="KW-1185">Reference proteome</keyword>
<comment type="caution">
    <text evidence="2">The sequence shown here is derived from an EMBL/GenBank/DDBJ whole genome shotgun (WGS) entry which is preliminary data.</text>
</comment>
<organism evidence="2 3">
    <name type="scientific">Streptosporangium oxazolinicum</name>
    <dbReference type="NCBI Taxonomy" id="909287"/>
    <lineage>
        <taxon>Bacteria</taxon>
        <taxon>Bacillati</taxon>
        <taxon>Actinomycetota</taxon>
        <taxon>Actinomycetes</taxon>
        <taxon>Streptosporangiales</taxon>
        <taxon>Streptosporangiaceae</taxon>
        <taxon>Streptosporangium</taxon>
    </lineage>
</organism>
<accession>A0ABP8AEU8</accession>
<protein>
    <recommendedName>
        <fullName evidence="4">WD40 repeat domain-containing protein</fullName>
    </recommendedName>
</protein>
<keyword evidence="1" id="KW-0472">Membrane</keyword>
<name>A0ABP8AEU8_9ACTN</name>
<dbReference type="Gene3D" id="2.120.10.30">
    <property type="entry name" value="TolB, C-terminal domain"/>
    <property type="match status" value="1"/>
</dbReference>
<evidence type="ECO:0008006" key="4">
    <source>
        <dbReference type="Google" id="ProtNLM"/>
    </source>
</evidence>
<sequence length="414" mass="45224">MTIDELVRQTLREWSAEANVPPGDLAGAALRRRRRNRSRTFAVVAGATAAVIAAAVTAPALVQGALVQGREQLGNDAPAIAVVADPDPSRETAADPDSSPPKTLVAAGEVAAYSYYTWKEEKISADRQVRKLTWNRYDRDRGVYERTPWAWLDVARGGEAAAFLEEIPATRVGVLTGRGAEVRWIALERPASAVRWSPDATRLLLTNYSANPDESYIPVDNSQQGMPQSRIGFTVVDLNDGRSVFRTVAVDPDAGFDHRNDFGWSDDGTLVWESHAVMPVTRKYYDLEGRARPAPSKEAETYQQAGLSPGGTRLAVESPDRSAVVGIQDLSTGRTVPLTPVSGYWIEQSVAWADDERLVVWACEQKGTDDCVGGEFRNRLLLVGLNGGEAVPLSGFRENSQQEDESWVPVFTAR</sequence>
<evidence type="ECO:0000256" key="1">
    <source>
        <dbReference type="SAM" id="Phobius"/>
    </source>
</evidence>
<dbReference type="Proteomes" id="UP001501251">
    <property type="component" value="Unassembled WGS sequence"/>
</dbReference>
<dbReference type="InterPro" id="IPR011042">
    <property type="entry name" value="6-blade_b-propeller_TolB-like"/>
</dbReference>
<dbReference type="RefSeq" id="WP_344915257.1">
    <property type="nucleotide sequence ID" value="NZ_BAABAQ010000001.1"/>
</dbReference>
<reference evidence="3" key="1">
    <citation type="journal article" date="2019" name="Int. J. Syst. Evol. Microbiol.">
        <title>The Global Catalogue of Microorganisms (GCM) 10K type strain sequencing project: providing services to taxonomists for standard genome sequencing and annotation.</title>
        <authorList>
            <consortium name="The Broad Institute Genomics Platform"/>
            <consortium name="The Broad Institute Genome Sequencing Center for Infectious Disease"/>
            <person name="Wu L."/>
            <person name="Ma J."/>
        </authorList>
    </citation>
    <scope>NUCLEOTIDE SEQUENCE [LARGE SCALE GENOMIC DNA]</scope>
    <source>
        <strain evidence="3">JCM 17388</strain>
    </source>
</reference>
<evidence type="ECO:0000313" key="3">
    <source>
        <dbReference type="Proteomes" id="UP001501251"/>
    </source>
</evidence>
<dbReference type="SUPFAM" id="SSF82171">
    <property type="entry name" value="DPP6 N-terminal domain-like"/>
    <property type="match status" value="1"/>
</dbReference>
<gene>
    <name evidence="2" type="ORF">GCM10022252_09320</name>
</gene>
<dbReference type="EMBL" id="BAABAQ010000001">
    <property type="protein sequence ID" value="GAA4182806.1"/>
    <property type="molecule type" value="Genomic_DNA"/>
</dbReference>
<proteinExistence type="predicted"/>
<evidence type="ECO:0000313" key="2">
    <source>
        <dbReference type="EMBL" id="GAA4182806.1"/>
    </source>
</evidence>